<proteinExistence type="predicted"/>
<evidence type="ECO:0000313" key="4">
    <source>
        <dbReference type="Proteomes" id="UP000494106"/>
    </source>
</evidence>
<dbReference type="Proteomes" id="UP000494106">
    <property type="component" value="Unassembled WGS sequence"/>
</dbReference>
<feature type="region of interest" description="Disordered" evidence="1">
    <location>
        <begin position="88"/>
        <end position="117"/>
    </location>
</feature>
<dbReference type="OrthoDB" id="10058156at2759"/>
<accession>A0A8S0ZHL5</accession>
<evidence type="ECO:0000313" key="3">
    <source>
        <dbReference type="EMBL" id="CAB3252434.1"/>
    </source>
</evidence>
<organism evidence="2 5">
    <name type="scientific">Arctia plantaginis</name>
    <name type="common">Wood tiger moth</name>
    <name type="synonym">Phalaena plantaginis</name>
    <dbReference type="NCBI Taxonomy" id="874455"/>
    <lineage>
        <taxon>Eukaryota</taxon>
        <taxon>Metazoa</taxon>
        <taxon>Ecdysozoa</taxon>
        <taxon>Arthropoda</taxon>
        <taxon>Hexapoda</taxon>
        <taxon>Insecta</taxon>
        <taxon>Pterygota</taxon>
        <taxon>Neoptera</taxon>
        <taxon>Endopterygota</taxon>
        <taxon>Lepidoptera</taxon>
        <taxon>Glossata</taxon>
        <taxon>Ditrysia</taxon>
        <taxon>Noctuoidea</taxon>
        <taxon>Erebidae</taxon>
        <taxon>Arctiinae</taxon>
        <taxon>Arctia</taxon>
    </lineage>
</organism>
<feature type="compositionally biased region" description="Polar residues" evidence="1">
    <location>
        <begin position="108"/>
        <end position="117"/>
    </location>
</feature>
<keyword evidence="4" id="KW-1185">Reference proteome</keyword>
<comment type="caution">
    <text evidence="2">The sequence shown here is derived from an EMBL/GenBank/DDBJ whole genome shotgun (WGS) entry which is preliminary data.</text>
</comment>
<dbReference type="EMBL" id="CADEBC010000555">
    <property type="protein sequence ID" value="CAB3252434.1"/>
    <property type="molecule type" value="Genomic_DNA"/>
</dbReference>
<evidence type="ECO:0000313" key="2">
    <source>
        <dbReference type="EMBL" id="CAB3231903.1"/>
    </source>
</evidence>
<evidence type="ECO:0000313" key="5">
    <source>
        <dbReference type="Proteomes" id="UP000494256"/>
    </source>
</evidence>
<reference evidence="4 5" key="1">
    <citation type="submission" date="2020-04" db="EMBL/GenBank/DDBJ databases">
        <authorList>
            <person name="Wallbank WR R."/>
            <person name="Pardo Diaz C."/>
            <person name="Kozak K."/>
            <person name="Martin S."/>
            <person name="Jiggins C."/>
            <person name="Moest M."/>
            <person name="Warren A I."/>
            <person name="Byers J.R.P. K."/>
            <person name="Montejo-Kovacevich G."/>
            <person name="Yen C E."/>
        </authorList>
    </citation>
    <scope>NUCLEOTIDE SEQUENCE [LARGE SCALE GENOMIC DNA]</scope>
</reference>
<evidence type="ECO:0000256" key="1">
    <source>
        <dbReference type="SAM" id="MobiDB-lite"/>
    </source>
</evidence>
<gene>
    <name evidence="3" type="ORF">APLA_LOCUS13534</name>
    <name evidence="2" type="ORF">APLA_LOCUS5395</name>
</gene>
<dbReference type="Proteomes" id="UP000494256">
    <property type="component" value="Unassembled WGS sequence"/>
</dbReference>
<dbReference type="EMBL" id="CADEBD010000289">
    <property type="protein sequence ID" value="CAB3231903.1"/>
    <property type="molecule type" value="Genomic_DNA"/>
</dbReference>
<dbReference type="AlphaFoldDB" id="A0A8S0ZHL5"/>
<protein>
    <submittedName>
        <fullName evidence="2">Uncharacterized protein</fullName>
    </submittedName>
</protein>
<name>A0A8S0ZHL5_ARCPL</name>
<sequence length="117" mass="13103">MNNGTTILLGRQWISELAIPVKVPQLELQNHFKDELINKEKLIKDIICRHKGLFDGTLGRYTGARAELFVRDSVQPIYWCARPVARSRGAGRDAERRGHRTGGALRLGNSSGFSTQT</sequence>